<protein>
    <submittedName>
        <fullName evidence="2">Uncharacterized protein</fullName>
    </submittedName>
</protein>
<dbReference type="VEuPathDB" id="VectorBase:GPPI036802"/>
<keyword evidence="3" id="KW-1185">Reference proteome</keyword>
<reference evidence="2" key="2">
    <citation type="submission" date="2020-05" db="UniProtKB">
        <authorList>
            <consortium name="EnsemblMetazoa"/>
        </authorList>
    </citation>
    <scope>IDENTIFICATION</scope>
    <source>
        <strain evidence="2">IAEA</strain>
    </source>
</reference>
<evidence type="ECO:0000256" key="1">
    <source>
        <dbReference type="SAM" id="Phobius"/>
    </source>
</evidence>
<dbReference type="STRING" id="67801.A0A1B0BPU1"/>
<dbReference type="Pfam" id="PF18800">
    <property type="entry name" value="Atthog"/>
    <property type="match status" value="1"/>
</dbReference>
<dbReference type="AlphaFoldDB" id="A0A1B0BPU1"/>
<dbReference type="GO" id="GO:0045879">
    <property type="term" value="P:negative regulation of smoothened signaling pathway"/>
    <property type="evidence" value="ECO:0007669"/>
    <property type="project" value="TreeGrafter"/>
</dbReference>
<dbReference type="GO" id="GO:0060170">
    <property type="term" value="C:ciliary membrane"/>
    <property type="evidence" value="ECO:0007669"/>
    <property type="project" value="TreeGrafter"/>
</dbReference>
<reference evidence="3" key="1">
    <citation type="submission" date="2015-01" db="EMBL/GenBank/DDBJ databases">
        <authorList>
            <person name="Aksoy S."/>
            <person name="Warren W."/>
            <person name="Wilson R.K."/>
        </authorList>
    </citation>
    <scope>NUCLEOTIDE SEQUENCE [LARGE SCALE GENOMIC DNA]</scope>
    <source>
        <strain evidence="3">IAEA</strain>
    </source>
</reference>
<feature type="transmembrane region" description="Helical" evidence="1">
    <location>
        <begin position="61"/>
        <end position="83"/>
    </location>
</feature>
<dbReference type="PANTHER" id="PTHR31186:SF1">
    <property type="entry name" value="MODULATOR OF SMOOTHENED PROTEIN"/>
    <property type="match status" value="1"/>
</dbReference>
<organism evidence="2 3">
    <name type="scientific">Glossina palpalis gambiensis</name>
    <dbReference type="NCBI Taxonomy" id="67801"/>
    <lineage>
        <taxon>Eukaryota</taxon>
        <taxon>Metazoa</taxon>
        <taxon>Ecdysozoa</taxon>
        <taxon>Arthropoda</taxon>
        <taxon>Hexapoda</taxon>
        <taxon>Insecta</taxon>
        <taxon>Pterygota</taxon>
        <taxon>Neoptera</taxon>
        <taxon>Endopterygota</taxon>
        <taxon>Diptera</taxon>
        <taxon>Brachycera</taxon>
        <taxon>Muscomorpha</taxon>
        <taxon>Hippoboscoidea</taxon>
        <taxon>Glossinidae</taxon>
        <taxon>Glossina</taxon>
    </lineage>
</organism>
<dbReference type="PANTHER" id="PTHR31186">
    <property type="entry name" value="MODULATOR OF SMOOTHENED PROTEIN"/>
    <property type="match status" value="1"/>
</dbReference>
<sequence>MMDKLTTIRATLCIYGSRCICHWSLGNAIMDSDIRLGLMWTCMTLYNRPQVCYTPKLQPEWLIVLACIFIDCICITTTVISLAPRPWLMLVR</sequence>
<keyword evidence="1" id="KW-0812">Transmembrane</keyword>
<dbReference type="GO" id="GO:0005794">
    <property type="term" value="C:Golgi apparatus"/>
    <property type="evidence" value="ECO:0007669"/>
    <property type="project" value="TreeGrafter"/>
</dbReference>
<evidence type="ECO:0000313" key="2">
    <source>
        <dbReference type="EnsemblMetazoa" id="GPPI036802-PA"/>
    </source>
</evidence>
<dbReference type="Proteomes" id="UP000092460">
    <property type="component" value="Unassembled WGS sequence"/>
</dbReference>
<proteinExistence type="predicted"/>
<dbReference type="InterPro" id="IPR037663">
    <property type="entry name" value="Mosmo"/>
</dbReference>
<name>A0A1B0BPU1_9MUSC</name>
<dbReference type="EnsemblMetazoa" id="GPPI036802-RA">
    <property type="protein sequence ID" value="GPPI036802-PA"/>
    <property type="gene ID" value="GPPI036802"/>
</dbReference>
<dbReference type="EMBL" id="JXJN01018237">
    <property type="status" value="NOT_ANNOTATED_CDS"/>
    <property type="molecule type" value="Genomic_DNA"/>
</dbReference>
<keyword evidence="1" id="KW-1133">Transmembrane helix</keyword>
<keyword evidence="1" id="KW-0472">Membrane</keyword>
<evidence type="ECO:0000313" key="3">
    <source>
        <dbReference type="Proteomes" id="UP000092460"/>
    </source>
</evidence>
<accession>A0A1B0BPU1</accession>